<reference evidence="3 4" key="1">
    <citation type="submission" date="2017-10" db="EMBL/GenBank/DDBJ databases">
        <title>Whole genome sequencing of Pseudoxanthomonas broegbernensis DSM 12573(T).</title>
        <authorList>
            <person name="Kumar S."/>
            <person name="Bansal K."/>
            <person name="Kaur A."/>
            <person name="Patil P."/>
            <person name="Sharma S."/>
            <person name="Patil P.B."/>
        </authorList>
    </citation>
    <scope>NUCLEOTIDE SEQUENCE [LARGE SCALE GENOMIC DNA]</scope>
    <source>
        <strain evidence="3 4">DSM 12573</strain>
    </source>
</reference>
<feature type="domain" description="LiaI-LiaF-like transmembrane region" evidence="2">
    <location>
        <begin position="7"/>
        <end position="50"/>
    </location>
</feature>
<proteinExistence type="predicted"/>
<comment type="caution">
    <text evidence="3">The sequence shown here is derived from an EMBL/GenBank/DDBJ whole genome shotgun (WGS) entry which is preliminary data.</text>
</comment>
<gene>
    <name evidence="3" type="ORF">B1992_03115</name>
</gene>
<keyword evidence="1" id="KW-0472">Membrane</keyword>
<accession>A0A7V8K7X8</accession>
<dbReference type="RefSeq" id="WP_170298589.1">
    <property type="nucleotide sequence ID" value="NZ_JACHGU010000002.1"/>
</dbReference>
<dbReference type="InterPro" id="IPR043726">
    <property type="entry name" value="LiaI-LiaF-like_TM1"/>
</dbReference>
<evidence type="ECO:0000259" key="2">
    <source>
        <dbReference type="Pfam" id="PF18917"/>
    </source>
</evidence>
<dbReference type="EMBL" id="MWIP01000002">
    <property type="protein sequence ID" value="KAF1687663.1"/>
    <property type="molecule type" value="Genomic_DNA"/>
</dbReference>
<evidence type="ECO:0000256" key="1">
    <source>
        <dbReference type="SAM" id="Phobius"/>
    </source>
</evidence>
<evidence type="ECO:0000313" key="3">
    <source>
        <dbReference type="EMBL" id="KAF1687663.1"/>
    </source>
</evidence>
<feature type="transmembrane region" description="Helical" evidence="1">
    <location>
        <begin position="34"/>
        <end position="52"/>
    </location>
</feature>
<name>A0A7V8K7X8_9GAMM</name>
<evidence type="ECO:0000313" key="4">
    <source>
        <dbReference type="Proteomes" id="UP000462066"/>
    </source>
</evidence>
<sequence length="54" mass="5894">MKSNHVAALVLIVLGLLFLSNNLGWTNMSLGRLIATWWPAALVLVGVGMLFSRK</sequence>
<keyword evidence="1" id="KW-1133">Transmembrane helix</keyword>
<organism evidence="3 4">
    <name type="scientific">Pseudoxanthomonas broegbernensis</name>
    <dbReference type="NCBI Taxonomy" id="83619"/>
    <lineage>
        <taxon>Bacteria</taxon>
        <taxon>Pseudomonadati</taxon>
        <taxon>Pseudomonadota</taxon>
        <taxon>Gammaproteobacteria</taxon>
        <taxon>Lysobacterales</taxon>
        <taxon>Lysobacteraceae</taxon>
        <taxon>Pseudoxanthomonas</taxon>
    </lineage>
</organism>
<keyword evidence="1" id="KW-0812">Transmembrane</keyword>
<protein>
    <recommendedName>
        <fullName evidence="2">LiaI-LiaF-like transmembrane region domain-containing protein</fullName>
    </recommendedName>
</protein>
<dbReference type="Proteomes" id="UP000462066">
    <property type="component" value="Unassembled WGS sequence"/>
</dbReference>
<dbReference type="AlphaFoldDB" id="A0A7V8K7X8"/>
<dbReference type="Pfam" id="PF18917">
    <property type="entry name" value="LiaI-LiaF-like_TM1"/>
    <property type="match status" value="1"/>
</dbReference>
<keyword evidence="4" id="KW-1185">Reference proteome</keyword>